<evidence type="ECO:0008006" key="4">
    <source>
        <dbReference type="Google" id="ProtNLM"/>
    </source>
</evidence>
<protein>
    <recommendedName>
        <fullName evidence="4">Lipoprotein</fullName>
    </recommendedName>
</protein>
<keyword evidence="1" id="KW-0732">Signal</keyword>
<evidence type="ECO:0000256" key="1">
    <source>
        <dbReference type="SAM" id="SignalP"/>
    </source>
</evidence>
<dbReference type="EMBL" id="LRDC01000071">
    <property type="protein sequence ID" value="KVX00060.1"/>
    <property type="molecule type" value="Genomic_DNA"/>
</dbReference>
<dbReference type="Proteomes" id="UP000055702">
    <property type="component" value="Unassembled WGS sequence"/>
</dbReference>
<comment type="caution">
    <text evidence="2">The sequence shown here is derived from an EMBL/GenBank/DDBJ whole genome shotgun (WGS) entry which is preliminary data.</text>
</comment>
<gene>
    <name evidence="2" type="ORF">AWJ07_09600</name>
</gene>
<feature type="signal peptide" evidence="1">
    <location>
        <begin position="1"/>
        <end position="20"/>
    </location>
</feature>
<evidence type="ECO:0000313" key="3">
    <source>
        <dbReference type="Proteomes" id="UP000055702"/>
    </source>
</evidence>
<feature type="chain" id="PRO_5007125805" description="Lipoprotein" evidence="1">
    <location>
        <begin position="21"/>
        <end position="133"/>
    </location>
</feature>
<dbReference type="PROSITE" id="PS51257">
    <property type="entry name" value="PROKAR_LIPOPROTEIN"/>
    <property type="match status" value="1"/>
</dbReference>
<evidence type="ECO:0000313" key="2">
    <source>
        <dbReference type="EMBL" id="KVX00060.1"/>
    </source>
</evidence>
<dbReference type="RefSeq" id="WP_059747768.1">
    <property type="nucleotide sequence ID" value="NZ_JBOZPM010000011.1"/>
</dbReference>
<accession>A0A106BWT0</accession>
<organism evidence="2">
    <name type="scientific">Shewanella frigidimarina</name>
    <dbReference type="NCBI Taxonomy" id="56812"/>
    <lineage>
        <taxon>Bacteria</taxon>
        <taxon>Pseudomonadati</taxon>
        <taxon>Pseudomonadota</taxon>
        <taxon>Gammaproteobacteria</taxon>
        <taxon>Alteromonadales</taxon>
        <taxon>Shewanellaceae</taxon>
        <taxon>Shewanella</taxon>
    </lineage>
</organism>
<proteinExistence type="predicted"/>
<sequence>MRKISLLLTITAGVLLTACAAKPPIVAQNKTVVVNEQTFVLGGSYDKAKNKLLLTANGDPIMQGRFPPMTPTQNLNANFKDMKFKGDCYFGSVLGDQGGSFGIVASIVQSAKSSTADKCDIFIDGTKQETLYF</sequence>
<reference evidence="2 3" key="1">
    <citation type="submission" date="2016-01" db="EMBL/GenBank/DDBJ databases">
        <title>Draft genome of the antarctic isolate Shewanella frigidimarina Ag06-30.</title>
        <authorList>
            <person name="Parmeciano Di Noto G."/>
            <person name="Vazquez S."/>
            <person name="Mac Cormack W."/>
            <person name="Iriarte A."/>
            <person name="Quiroga C."/>
        </authorList>
    </citation>
    <scope>NUCLEOTIDE SEQUENCE [LARGE SCALE GENOMIC DNA]</scope>
    <source>
        <strain evidence="2 3">Ag06-30</strain>
    </source>
</reference>
<name>A0A106BWT0_SHEFR</name>
<dbReference type="AlphaFoldDB" id="A0A106BWT0"/>